<dbReference type="EMBL" id="NMUH01003585">
    <property type="protein sequence ID" value="MQM06261.1"/>
    <property type="molecule type" value="Genomic_DNA"/>
</dbReference>
<organism evidence="1 2">
    <name type="scientific">Colocasia esculenta</name>
    <name type="common">Wild taro</name>
    <name type="synonym">Arum esculentum</name>
    <dbReference type="NCBI Taxonomy" id="4460"/>
    <lineage>
        <taxon>Eukaryota</taxon>
        <taxon>Viridiplantae</taxon>
        <taxon>Streptophyta</taxon>
        <taxon>Embryophyta</taxon>
        <taxon>Tracheophyta</taxon>
        <taxon>Spermatophyta</taxon>
        <taxon>Magnoliopsida</taxon>
        <taxon>Liliopsida</taxon>
        <taxon>Araceae</taxon>
        <taxon>Aroideae</taxon>
        <taxon>Colocasieae</taxon>
        <taxon>Colocasia</taxon>
    </lineage>
</organism>
<feature type="non-terminal residue" evidence="1">
    <location>
        <position position="1"/>
    </location>
</feature>
<name>A0A843WL51_COLES</name>
<protein>
    <submittedName>
        <fullName evidence="1">Uncharacterized protein</fullName>
    </submittedName>
</protein>
<evidence type="ECO:0000313" key="1">
    <source>
        <dbReference type="EMBL" id="MQM06261.1"/>
    </source>
</evidence>
<comment type="caution">
    <text evidence="1">The sequence shown here is derived from an EMBL/GenBank/DDBJ whole genome shotgun (WGS) entry which is preliminary data.</text>
</comment>
<reference evidence="1" key="1">
    <citation type="submission" date="2017-07" db="EMBL/GenBank/DDBJ databases">
        <title>Taro Niue Genome Assembly and Annotation.</title>
        <authorList>
            <person name="Atibalentja N."/>
            <person name="Keating K."/>
            <person name="Fields C.J."/>
        </authorList>
    </citation>
    <scope>NUCLEOTIDE SEQUENCE</scope>
    <source>
        <strain evidence="1">Niue_2</strain>
        <tissue evidence="1">Leaf</tissue>
    </source>
</reference>
<evidence type="ECO:0000313" key="2">
    <source>
        <dbReference type="Proteomes" id="UP000652761"/>
    </source>
</evidence>
<dbReference type="AlphaFoldDB" id="A0A843WL51"/>
<proteinExistence type="predicted"/>
<sequence length="207" mass="22858">MKILTPVFSLKVNSDKITKFKLSSTRRSKEMTVTYGPLVINNHVRFGYLATPITFGDFPAIVGSPFFLGVVSAQQEEGAAQELPFNKSIRPAGVAGMSNPVLLSSTGAPECPQKMLLPKGFGKSAMAGSLRVRLDKGQPIIPRNRHIPTISTSNRFSVLRWFRGKQDDSKVEVGIEQKIQRPAKVKQIWVPKKEAQKIKKTQAKAPE</sequence>
<dbReference type="Proteomes" id="UP000652761">
    <property type="component" value="Unassembled WGS sequence"/>
</dbReference>
<accession>A0A843WL51</accession>
<gene>
    <name evidence="1" type="ORF">Taro_039086</name>
</gene>
<dbReference type="OrthoDB" id="21595at2759"/>
<keyword evidence="2" id="KW-1185">Reference proteome</keyword>